<dbReference type="Proteomes" id="UP000194131">
    <property type="component" value="Unassembled WGS sequence"/>
</dbReference>
<organism evidence="1 2">
    <name type="scientific">Bacillus mycoides</name>
    <dbReference type="NCBI Taxonomy" id="1405"/>
    <lineage>
        <taxon>Bacteria</taxon>
        <taxon>Bacillati</taxon>
        <taxon>Bacillota</taxon>
        <taxon>Bacilli</taxon>
        <taxon>Bacillales</taxon>
        <taxon>Bacillaceae</taxon>
        <taxon>Bacillus</taxon>
        <taxon>Bacillus cereus group</taxon>
    </lineage>
</organism>
<accession>A0AAP7W9M3</accession>
<comment type="caution">
    <text evidence="1">The sequence shown here is derived from an EMBL/GenBank/DDBJ whole genome shotgun (WGS) entry which is preliminary data.</text>
</comment>
<reference evidence="1 2" key="1">
    <citation type="submission" date="2016-12" db="EMBL/GenBank/DDBJ databases">
        <title>Genome Sequences of Twelve Sporeforming Bacillus Species Isolated from Foods.</title>
        <authorList>
            <person name="De Jong A."/>
            <person name="Holsappel S."/>
            <person name="Kuipers O.P."/>
        </authorList>
    </citation>
    <scope>NUCLEOTIDE SEQUENCE [LARGE SCALE GENOMIC DNA]</scope>
    <source>
        <strain evidence="1 2">S3E15</strain>
    </source>
</reference>
<sequence length="39" mass="4455">MKNYTMKLIQCKGDVPMSALIVSIPLKKQFMEQGDKVKL</sequence>
<name>A0AAP7W9M3_BACMY</name>
<evidence type="ECO:0000313" key="2">
    <source>
        <dbReference type="Proteomes" id="UP000194131"/>
    </source>
</evidence>
<dbReference type="EMBL" id="MRWU01000005">
    <property type="protein sequence ID" value="OSX93555.1"/>
    <property type="molecule type" value="Genomic_DNA"/>
</dbReference>
<gene>
    <name evidence="1" type="ORF">S3E15_04714</name>
</gene>
<dbReference type="AlphaFoldDB" id="A0AAP7W9M3"/>
<proteinExistence type="predicted"/>
<protein>
    <submittedName>
        <fullName evidence="1">Uncharacterized protein</fullName>
    </submittedName>
</protein>
<evidence type="ECO:0000313" key="1">
    <source>
        <dbReference type="EMBL" id="OSX93555.1"/>
    </source>
</evidence>